<dbReference type="SUPFAM" id="SSF46785">
    <property type="entry name" value="Winged helix' DNA-binding domain"/>
    <property type="match status" value="1"/>
</dbReference>
<feature type="compositionally biased region" description="Basic and acidic residues" evidence="4">
    <location>
        <begin position="1"/>
        <end position="10"/>
    </location>
</feature>
<dbReference type="Gene3D" id="1.10.10.10">
    <property type="entry name" value="Winged helix-like DNA-binding domain superfamily/Winged helix DNA-binding domain"/>
    <property type="match status" value="1"/>
</dbReference>
<dbReference type="EMBL" id="JACHVZ010000014">
    <property type="protein sequence ID" value="MBB2930646.1"/>
    <property type="molecule type" value="Genomic_DNA"/>
</dbReference>
<feature type="region of interest" description="Disordered" evidence="4">
    <location>
        <begin position="1"/>
        <end position="23"/>
    </location>
</feature>
<keyword evidence="3" id="KW-0804">Transcription</keyword>
<dbReference type="InterPro" id="IPR014757">
    <property type="entry name" value="Tscrpt_reg_IclR_C"/>
</dbReference>
<dbReference type="InterPro" id="IPR036388">
    <property type="entry name" value="WH-like_DNA-bd_sf"/>
</dbReference>
<protein>
    <submittedName>
        <fullName evidence="7">DNA-binding IclR family transcriptional regulator</fullName>
    </submittedName>
</protein>
<name>A0ABR6FT87_9BURK</name>
<dbReference type="PROSITE" id="PS51078">
    <property type="entry name" value="ICLR_ED"/>
    <property type="match status" value="1"/>
</dbReference>
<feature type="domain" description="IclR-ED" evidence="6">
    <location>
        <begin position="92"/>
        <end position="276"/>
    </location>
</feature>
<evidence type="ECO:0000259" key="6">
    <source>
        <dbReference type="PROSITE" id="PS51078"/>
    </source>
</evidence>
<dbReference type="SMART" id="SM00346">
    <property type="entry name" value="HTH_ICLR"/>
    <property type="match status" value="1"/>
</dbReference>
<dbReference type="PROSITE" id="PS51077">
    <property type="entry name" value="HTH_ICLR"/>
    <property type="match status" value="1"/>
</dbReference>
<keyword evidence="1" id="KW-0805">Transcription regulation</keyword>
<dbReference type="PANTHER" id="PTHR30136:SF34">
    <property type="entry name" value="TRANSCRIPTIONAL REGULATOR"/>
    <property type="match status" value="1"/>
</dbReference>
<dbReference type="SUPFAM" id="SSF55781">
    <property type="entry name" value="GAF domain-like"/>
    <property type="match status" value="1"/>
</dbReference>
<reference evidence="7 8" key="1">
    <citation type="submission" date="2020-08" db="EMBL/GenBank/DDBJ databases">
        <title>Genomic Encyclopedia of Type Strains, Phase IV (KMG-V): Genome sequencing to study the core and pangenomes of soil and plant-associated prokaryotes.</title>
        <authorList>
            <person name="Whitman W."/>
        </authorList>
    </citation>
    <scope>NUCLEOTIDE SEQUENCE [LARGE SCALE GENOMIC DNA]</scope>
    <source>
        <strain evidence="7 8">SRMrh-85</strain>
    </source>
</reference>
<keyword evidence="2 7" id="KW-0238">DNA-binding</keyword>
<feature type="domain" description="HTH iclR-type" evidence="5">
    <location>
        <begin position="29"/>
        <end position="91"/>
    </location>
</feature>
<keyword evidence="8" id="KW-1185">Reference proteome</keyword>
<dbReference type="Proteomes" id="UP000533533">
    <property type="component" value="Unassembled WGS sequence"/>
</dbReference>
<evidence type="ECO:0000313" key="8">
    <source>
        <dbReference type="Proteomes" id="UP000533533"/>
    </source>
</evidence>
<evidence type="ECO:0000256" key="4">
    <source>
        <dbReference type="SAM" id="MobiDB-lite"/>
    </source>
</evidence>
<comment type="caution">
    <text evidence="7">The sequence shown here is derived from an EMBL/GenBank/DDBJ whole genome shotgun (WGS) entry which is preliminary data.</text>
</comment>
<dbReference type="InterPro" id="IPR036390">
    <property type="entry name" value="WH_DNA-bd_sf"/>
</dbReference>
<dbReference type="InterPro" id="IPR050707">
    <property type="entry name" value="HTH_MetabolicPath_Reg"/>
</dbReference>
<sequence length="278" mass="30666">MGESMARRQFGEQTEALPEPEETPDALFNQSLEKGIAVLRAFSAQRRSMTLPEVAEATSITKSSAQRMIYTLEKLGYVRKHPRTRRYQLAPRVMQIGFNYLAADTLIDVANPFLSELTNVTGETTNLTEPDGVDMVYVARFVCMKFVPIHMPIGSRIPMYCTASGRAYLAALPEAESRTLLLASDRVAHTQYTVTDLDEIEAQLVLGRRNGYASNREELFIGDMTMAAPVLDGERRPVGAVHVVAPTSRWTPAEAEARLAPAVIDCARGISSSIRTLA</sequence>
<dbReference type="Pfam" id="PF09339">
    <property type="entry name" value="HTH_IclR"/>
    <property type="match status" value="1"/>
</dbReference>
<dbReference type="PANTHER" id="PTHR30136">
    <property type="entry name" value="HELIX-TURN-HELIX TRANSCRIPTIONAL REGULATOR, ICLR FAMILY"/>
    <property type="match status" value="1"/>
</dbReference>
<evidence type="ECO:0000313" key="7">
    <source>
        <dbReference type="EMBL" id="MBB2930646.1"/>
    </source>
</evidence>
<organism evidence="7 8">
    <name type="scientific">Paraburkholderia silvatlantica</name>
    <dbReference type="NCBI Taxonomy" id="321895"/>
    <lineage>
        <taxon>Bacteria</taxon>
        <taxon>Pseudomonadati</taxon>
        <taxon>Pseudomonadota</taxon>
        <taxon>Betaproteobacteria</taxon>
        <taxon>Burkholderiales</taxon>
        <taxon>Burkholderiaceae</taxon>
        <taxon>Paraburkholderia</taxon>
    </lineage>
</organism>
<proteinExistence type="predicted"/>
<dbReference type="InterPro" id="IPR029016">
    <property type="entry name" value="GAF-like_dom_sf"/>
</dbReference>
<gene>
    <name evidence="7" type="ORF">FHX59_005109</name>
</gene>
<evidence type="ECO:0000256" key="2">
    <source>
        <dbReference type="ARBA" id="ARBA00023125"/>
    </source>
</evidence>
<evidence type="ECO:0000259" key="5">
    <source>
        <dbReference type="PROSITE" id="PS51077"/>
    </source>
</evidence>
<dbReference type="Pfam" id="PF01614">
    <property type="entry name" value="IclR_C"/>
    <property type="match status" value="1"/>
</dbReference>
<dbReference type="GO" id="GO:0003677">
    <property type="term" value="F:DNA binding"/>
    <property type="evidence" value="ECO:0007669"/>
    <property type="project" value="UniProtKB-KW"/>
</dbReference>
<evidence type="ECO:0000256" key="1">
    <source>
        <dbReference type="ARBA" id="ARBA00023015"/>
    </source>
</evidence>
<dbReference type="InterPro" id="IPR005471">
    <property type="entry name" value="Tscrpt_reg_IclR_N"/>
</dbReference>
<accession>A0ABR6FT87</accession>
<dbReference type="Gene3D" id="3.30.450.40">
    <property type="match status" value="1"/>
</dbReference>
<evidence type="ECO:0000256" key="3">
    <source>
        <dbReference type="ARBA" id="ARBA00023163"/>
    </source>
</evidence>